<evidence type="ECO:0000256" key="4">
    <source>
        <dbReference type="ARBA" id="ARBA00022448"/>
    </source>
</evidence>
<evidence type="ECO:0000313" key="9">
    <source>
        <dbReference type="EMBL" id="CAK5280282.1"/>
    </source>
</evidence>
<accession>A0AAD2HQS1</accession>
<dbReference type="GO" id="GO:0000139">
    <property type="term" value="C:Golgi membrane"/>
    <property type="evidence" value="ECO:0007669"/>
    <property type="project" value="UniProtKB-SubCell"/>
</dbReference>
<keyword evidence="6" id="KW-0333">Golgi apparatus</keyword>
<evidence type="ECO:0000256" key="2">
    <source>
        <dbReference type="ARBA" id="ARBA00006653"/>
    </source>
</evidence>
<protein>
    <recommendedName>
        <fullName evidence="3">Conserved oligomeric Golgi complex subunit 1</fullName>
    </recommendedName>
</protein>
<evidence type="ECO:0000313" key="10">
    <source>
        <dbReference type="Proteomes" id="UP001295794"/>
    </source>
</evidence>
<keyword evidence="10" id="KW-1185">Reference proteome</keyword>
<evidence type="ECO:0000256" key="8">
    <source>
        <dbReference type="SAM" id="MobiDB-lite"/>
    </source>
</evidence>
<evidence type="ECO:0000256" key="5">
    <source>
        <dbReference type="ARBA" id="ARBA00022927"/>
    </source>
</evidence>
<keyword evidence="7" id="KW-0472">Membrane</keyword>
<dbReference type="EMBL" id="CAVNYO010000440">
    <property type="protein sequence ID" value="CAK5280282.1"/>
    <property type="molecule type" value="Genomic_DNA"/>
</dbReference>
<evidence type="ECO:0000256" key="7">
    <source>
        <dbReference type="ARBA" id="ARBA00023136"/>
    </source>
</evidence>
<gene>
    <name evidence="9" type="ORF">MYCIT1_LOCUS30767</name>
</gene>
<dbReference type="Proteomes" id="UP001295794">
    <property type="component" value="Unassembled WGS sequence"/>
</dbReference>
<dbReference type="AlphaFoldDB" id="A0AAD2HQS1"/>
<dbReference type="InterPro" id="IPR033370">
    <property type="entry name" value="COG1"/>
</dbReference>
<dbReference type="Pfam" id="PF08700">
    <property type="entry name" value="VPS51_Exo84_N"/>
    <property type="match status" value="1"/>
</dbReference>
<reference evidence="9" key="1">
    <citation type="submission" date="2023-11" db="EMBL/GenBank/DDBJ databases">
        <authorList>
            <person name="De Vega J J."/>
            <person name="De Vega J J."/>
        </authorList>
    </citation>
    <scope>NUCLEOTIDE SEQUENCE</scope>
</reference>
<name>A0AAD2HQS1_9AGAR</name>
<evidence type="ECO:0000256" key="6">
    <source>
        <dbReference type="ARBA" id="ARBA00023034"/>
    </source>
</evidence>
<comment type="caution">
    <text evidence="9">The sequence shown here is derived from an EMBL/GenBank/DDBJ whole genome shotgun (WGS) entry which is preliminary data.</text>
</comment>
<dbReference type="GO" id="GO:0006891">
    <property type="term" value="P:intra-Golgi vesicle-mediated transport"/>
    <property type="evidence" value="ECO:0007669"/>
    <property type="project" value="InterPro"/>
</dbReference>
<keyword evidence="5" id="KW-0653">Protein transport</keyword>
<dbReference type="GO" id="GO:0017119">
    <property type="term" value="C:Golgi transport complex"/>
    <property type="evidence" value="ECO:0007669"/>
    <property type="project" value="InterPro"/>
</dbReference>
<sequence length="866" mass="95520">MFSRRPSTLSVYTPPPSSQGTVKIVQTDDLPEAPALSRQVSASTSKIPYVSELDPDELFTKRTIAEVKVAQNKLRADADAKQEELRLMVGERYRDLLHASTSIIAIASSSHRVIEALNEAKDVIMSQAEPPVPQRMSSYRGGDGHLHTLQLLAAHMKLLLDAPEYLWRLMERKRYFTAAWLFLLALVVHHALVRSDDQDEDSWQSQGIDVLVRAIPTCSTSMGSYPPIPFSNYTSSNVVIARGQWICGGKLDICAAVLSLHLLDSRPLSEALSLFLSQRSKTLQGFLSRKAEGTATSPSVGKSNGHVPEKVASKSSLKEVKEITQAAVVAVVDTIRICRAVFQDSASKSMVAAVLEYIHSDSTQPDNKALSSELMLTTESLLVALPSSTQFLLLPPALRSYKPHVNLSSSSSMIDPVYFTQTLDSWFQSSNGSLEVAVSKWFSELHLASDVWSLRLSIWRWITIAGLADTESEALKSMFDRTARQRVLDIWAKALGDAQTAFKTQLEAATASIRTTQSVTSSAQFLFNAPALPVMGAGHADVSFEKYQQSLRQQLLGRTALLDGVLLTLENCARSLQRDFAIVHGGDTDDRATLSKLTEEYQPHADELCAGILDTLSSAENSEDDNDTSVNTLVFLSHIADELVSSIFISGIRAGEQTVQDFQRRAEALRDRIIDRWRSRIVAQIISQQTDRPTLMVVSPAPSPALIEALLKLSTSIQELTRSRNVSPEPEKTLRHFITEWVAGSSKREPQSHSDIVFLRYLASLYRTEWDDLCSLLDAKAQECQEHSELEMPMVESGASEYLTRTQTLFAPLLPVRSRMLSLDLTTDKMAPLLPFGSPPTGMPFQSAVEVAKTSARFGLLLVGTV</sequence>
<comment type="similarity">
    <text evidence="2">Belongs to the COG1 family.</text>
</comment>
<dbReference type="PANTHER" id="PTHR31658">
    <property type="entry name" value="CONSERVED OLIGOMERIC GOLGI COMPLEX SUBUNIT 1"/>
    <property type="match status" value="1"/>
</dbReference>
<proteinExistence type="inferred from homology"/>
<keyword evidence="4" id="KW-0813">Transport</keyword>
<dbReference type="GO" id="GO:0015031">
    <property type="term" value="P:protein transport"/>
    <property type="evidence" value="ECO:0007669"/>
    <property type="project" value="UniProtKB-KW"/>
</dbReference>
<comment type="subcellular location">
    <subcellularLocation>
        <location evidence="1">Golgi apparatus membrane</location>
        <topology evidence="1">Peripheral membrane protein</topology>
    </subcellularLocation>
</comment>
<evidence type="ECO:0000256" key="1">
    <source>
        <dbReference type="ARBA" id="ARBA00004395"/>
    </source>
</evidence>
<feature type="region of interest" description="Disordered" evidence="8">
    <location>
        <begin position="1"/>
        <end position="20"/>
    </location>
</feature>
<evidence type="ECO:0000256" key="3">
    <source>
        <dbReference type="ARBA" id="ARBA00020978"/>
    </source>
</evidence>
<organism evidence="9 10">
    <name type="scientific">Mycena citricolor</name>
    <dbReference type="NCBI Taxonomy" id="2018698"/>
    <lineage>
        <taxon>Eukaryota</taxon>
        <taxon>Fungi</taxon>
        <taxon>Dikarya</taxon>
        <taxon>Basidiomycota</taxon>
        <taxon>Agaricomycotina</taxon>
        <taxon>Agaricomycetes</taxon>
        <taxon>Agaricomycetidae</taxon>
        <taxon>Agaricales</taxon>
        <taxon>Marasmiineae</taxon>
        <taxon>Mycenaceae</taxon>
        <taxon>Mycena</taxon>
    </lineage>
</organism>
<dbReference type="PANTHER" id="PTHR31658:SF0">
    <property type="entry name" value="CONSERVED OLIGOMERIC GOLGI COMPLEX SUBUNIT 1"/>
    <property type="match status" value="1"/>
</dbReference>
<feature type="compositionally biased region" description="Polar residues" evidence="8">
    <location>
        <begin position="1"/>
        <end position="11"/>
    </location>
</feature>